<dbReference type="AlphaFoldDB" id="S0KHF3"/>
<keyword evidence="2" id="KW-1185">Reference proteome</keyword>
<dbReference type="RefSeq" id="WP_016184330.1">
    <property type="nucleotide sequence ID" value="NZ_JXKI01000028.1"/>
</dbReference>
<protein>
    <recommendedName>
        <fullName evidence="3">LXG domain-containing protein</fullName>
    </recommendedName>
</protein>
<comment type="caution">
    <text evidence="1">The sequence shown here is derived from an EMBL/GenBank/DDBJ whole genome shotgun (WGS) entry which is preliminary data.</text>
</comment>
<dbReference type="STRING" id="1121865.OMW_02236"/>
<organism evidence="1 2">
    <name type="scientific">Enterococcus columbae DSM 7374 = ATCC 51263</name>
    <dbReference type="NCBI Taxonomy" id="1121865"/>
    <lineage>
        <taxon>Bacteria</taxon>
        <taxon>Bacillati</taxon>
        <taxon>Bacillota</taxon>
        <taxon>Bacilli</taxon>
        <taxon>Lactobacillales</taxon>
        <taxon>Enterococcaceae</taxon>
        <taxon>Enterococcus</taxon>
    </lineage>
</organism>
<sequence>MVVRYLYPEVLIKDHPINLQAVKSNLKAMTIDKGLEAMKGNVLKKITFGLSSLVSDFKAIKNAKGLGKVIPGVNLAADLFEVGEGAMQTDDLAEKNGLKQGSAEYIASQAAGIGIDSAKVGVDAAAATVGYSVGVTAATVLGVTAGVAAAPVLVGAGAVIGGLAMSAVAVKLVSFVDDQLNLTKGAKKMAVKSIKAISNGMKSFGKTLRKVFG</sequence>
<gene>
    <name evidence="1" type="ORF">I568_00039</name>
</gene>
<name>S0KHF3_9ENTE</name>
<evidence type="ECO:0000313" key="2">
    <source>
        <dbReference type="Proteomes" id="UP000014113"/>
    </source>
</evidence>
<accession>S0KHF3</accession>
<dbReference type="PATRIC" id="fig|1121865.3.peg.2178"/>
<dbReference type="EMBL" id="ASWJ01000001">
    <property type="protein sequence ID" value="EOW87753.1"/>
    <property type="molecule type" value="Genomic_DNA"/>
</dbReference>
<dbReference type="Proteomes" id="UP000014113">
    <property type="component" value="Unassembled WGS sequence"/>
</dbReference>
<proteinExistence type="predicted"/>
<evidence type="ECO:0008006" key="3">
    <source>
        <dbReference type="Google" id="ProtNLM"/>
    </source>
</evidence>
<evidence type="ECO:0000313" key="1">
    <source>
        <dbReference type="EMBL" id="EOW87753.1"/>
    </source>
</evidence>
<reference evidence="1 2" key="1">
    <citation type="submission" date="2013-03" db="EMBL/GenBank/DDBJ databases">
        <title>The Genome Sequence of Enterococcus columbae ATCC_51263 (PacBio/Illumina hybrid assembly).</title>
        <authorList>
            <consortium name="The Broad Institute Genomics Platform"/>
            <consortium name="The Broad Institute Genome Sequencing Center for Infectious Disease"/>
            <person name="Earl A."/>
            <person name="Russ C."/>
            <person name="Gilmore M."/>
            <person name="Surin D."/>
            <person name="Walker B."/>
            <person name="Young S."/>
            <person name="Zeng Q."/>
            <person name="Gargeya S."/>
            <person name="Fitzgerald M."/>
            <person name="Haas B."/>
            <person name="Abouelleil A."/>
            <person name="Allen A.W."/>
            <person name="Alvarado L."/>
            <person name="Arachchi H.M."/>
            <person name="Berlin A.M."/>
            <person name="Chapman S.B."/>
            <person name="Gainer-Dewar J."/>
            <person name="Goldberg J."/>
            <person name="Griggs A."/>
            <person name="Gujja S."/>
            <person name="Hansen M."/>
            <person name="Howarth C."/>
            <person name="Imamovic A."/>
            <person name="Ireland A."/>
            <person name="Larimer J."/>
            <person name="McCowan C."/>
            <person name="Murphy C."/>
            <person name="Pearson M."/>
            <person name="Poon T.W."/>
            <person name="Priest M."/>
            <person name="Roberts A."/>
            <person name="Saif S."/>
            <person name="Shea T."/>
            <person name="Sisk P."/>
            <person name="Sykes S."/>
            <person name="Wortman J."/>
            <person name="Nusbaum C."/>
            <person name="Birren B."/>
        </authorList>
    </citation>
    <scope>NUCLEOTIDE SEQUENCE [LARGE SCALE GENOMIC DNA]</scope>
    <source>
        <strain evidence="1 2">ATCC 51263</strain>
    </source>
</reference>